<dbReference type="Gene3D" id="3.40.50.1010">
    <property type="entry name" value="5'-nuclease"/>
    <property type="match status" value="1"/>
</dbReference>
<dbReference type="InterPro" id="IPR002716">
    <property type="entry name" value="PIN_dom"/>
</dbReference>
<comment type="cofactor">
    <cofactor evidence="5">
        <name>Mg(2+)</name>
        <dbReference type="ChEBI" id="CHEBI:18420"/>
    </cofactor>
</comment>
<keyword evidence="4 5" id="KW-0378">Hydrolase</keyword>
<dbReference type="InterPro" id="IPR022907">
    <property type="entry name" value="VapC_family"/>
</dbReference>
<keyword evidence="5" id="KW-0800">Toxin</keyword>
<dbReference type="EMBL" id="CBTJ020000057">
    <property type="protein sequence ID" value="CDI03414.1"/>
    <property type="molecule type" value="Genomic_DNA"/>
</dbReference>
<evidence type="ECO:0000256" key="4">
    <source>
        <dbReference type="ARBA" id="ARBA00022801"/>
    </source>
</evidence>
<dbReference type="GO" id="GO:0016787">
    <property type="term" value="F:hydrolase activity"/>
    <property type="evidence" value="ECO:0007669"/>
    <property type="project" value="UniProtKB-KW"/>
</dbReference>
<comment type="similarity">
    <text evidence="5">Belongs to the PINc/VapC protein family.</text>
</comment>
<dbReference type="RefSeq" id="WP_048674131.1">
    <property type="nucleotide sequence ID" value="NZ_CBTJ020000057.1"/>
</dbReference>
<dbReference type="Pfam" id="PF01850">
    <property type="entry name" value="PIN"/>
    <property type="match status" value="1"/>
</dbReference>
<comment type="caution">
    <text evidence="7">The sequence shown here is derived from an EMBL/GenBank/DDBJ whole genome shotgun (WGS) entry which is preliminary data.</text>
</comment>
<dbReference type="Proteomes" id="UP000035760">
    <property type="component" value="Unassembled WGS sequence"/>
</dbReference>
<dbReference type="GO" id="GO:0090729">
    <property type="term" value="F:toxin activity"/>
    <property type="evidence" value="ECO:0007669"/>
    <property type="project" value="UniProtKB-KW"/>
</dbReference>
<keyword evidence="2 5" id="KW-0540">Nuclease</keyword>
<reference evidence="7" key="2">
    <citation type="submission" date="2014-03" db="EMBL/GenBank/DDBJ databases">
        <title>Candidatus Competibacter-lineage genomes retrieved from metagenomes reveal functional metabolic diversity.</title>
        <authorList>
            <person name="McIlroy S.J."/>
            <person name="Albertsen M."/>
            <person name="Andresen E.K."/>
            <person name="Saunders A.M."/>
            <person name="Kristiansen R."/>
            <person name="Stokholm-Bjerregaard M."/>
            <person name="Nielsen K.L."/>
            <person name="Nielsen P.H."/>
        </authorList>
    </citation>
    <scope>NUCLEOTIDE SEQUENCE</scope>
    <source>
        <strain evidence="7">Run_A_D11</strain>
    </source>
</reference>
<evidence type="ECO:0000259" key="6">
    <source>
        <dbReference type="Pfam" id="PF01850"/>
    </source>
</evidence>
<proteinExistence type="inferred from homology"/>
<dbReference type="EC" id="3.1.-.-" evidence="5"/>
<evidence type="ECO:0000313" key="7">
    <source>
        <dbReference type="EMBL" id="CDI03414.1"/>
    </source>
</evidence>
<name>W6M9U2_9GAMM</name>
<keyword evidence="3 5" id="KW-0479">Metal-binding</keyword>
<organism evidence="7 8">
    <name type="scientific">Candidatus Competibacter denitrificans Run_A_D11</name>
    <dbReference type="NCBI Taxonomy" id="1400863"/>
    <lineage>
        <taxon>Bacteria</taxon>
        <taxon>Pseudomonadati</taxon>
        <taxon>Pseudomonadota</taxon>
        <taxon>Gammaproteobacteria</taxon>
        <taxon>Candidatus Competibacteraceae</taxon>
        <taxon>Candidatus Competibacter</taxon>
    </lineage>
</organism>
<keyword evidence="1 5" id="KW-1277">Toxin-antitoxin system</keyword>
<evidence type="ECO:0000256" key="1">
    <source>
        <dbReference type="ARBA" id="ARBA00022649"/>
    </source>
</evidence>
<gene>
    <name evidence="5" type="primary">vapC</name>
    <name evidence="7" type="ORF">BN873_490023</name>
</gene>
<sequence>MSRLLVDTGPLVAWLDRRDQDHARVTAFLTEFRGRLSTTWPVLTEVCHLIPSHLVPRFLRWAAVAVEVHDLPATALADIAARIEKYHDLPMDLADASLVWLADRTGATDILTLDKRDFGVYRLSGGQRFHNVLASA</sequence>
<dbReference type="SUPFAM" id="SSF88723">
    <property type="entry name" value="PIN domain-like"/>
    <property type="match status" value="1"/>
</dbReference>
<feature type="domain" description="PIN" evidence="6">
    <location>
        <begin position="5"/>
        <end position="116"/>
    </location>
</feature>
<dbReference type="OrthoDB" id="196926at2"/>
<dbReference type="HAMAP" id="MF_00265">
    <property type="entry name" value="VapC_Nob1"/>
    <property type="match status" value="1"/>
</dbReference>
<evidence type="ECO:0000256" key="2">
    <source>
        <dbReference type="ARBA" id="ARBA00022722"/>
    </source>
</evidence>
<evidence type="ECO:0000256" key="5">
    <source>
        <dbReference type="HAMAP-Rule" id="MF_00265"/>
    </source>
</evidence>
<keyword evidence="8" id="KW-1185">Reference proteome</keyword>
<dbReference type="AlphaFoldDB" id="W6M9U2"/>
<comment type="function">
    <text evidence="5">Toxic component of a toxin-antitoxin (TA) system. An RNase.</text>
</comment>
<protein>
    <recommendedName>
        <fullName evidence="5">Ribonuclease VapC</fullName>
        <shortName evidence="5">RNase VapC</shortName>
        <ecNumber evidence="5">3.1.-.-</ecNumber>
    </recommendedName>
    <alternativeName>
        <fullName evidence="5">Toxin VapC</fullName>
    </alternativeName>
</protein>
<evidence type="ECO:0000256" key="3">
    <source>
        <dbReference type="ARBA" id="ARBA00022723"/>
    </source>
</evidence>
<dbReference type="InterPro" id="IPR029060">
    <property type="entry name" value="PIN-like_dom_sf"/>
</dbReference>
<dbReference type="GO" id="GO:0004540">
    <property type="term" value="F:RNA nuclease activity"/>
    <property type="evidence" value="ECO:0007669"/>
    <property type="project" value="InterPro"/>
</dbReference>
<reference evidence="7" key="1">
    <citation type="submission" date="2013-07" db="EMBL/GenBank/DDBJ databases">
        <authorList>
            <person name="McIlroy S."/>
        </authorList>
    </citation>
    <scope>NUCLEOTIDE SEQUENCE [LARGE SCALE GENOMIC DNA]</scope>
    <source>
        <strain evidence="7">Run_A_D11</strain>
    </source>
</reference>
<accession>W6M9U2</accession>
<dbReference type="GO" id="GO:0000287">
    <property type="term" value="F:magnesium ion binding"/>
    <property type="evidence" value="ECO:0007669"/>
    <property type="project" value="UniProtKB-UniRule"/>
</dbReference>
<keyword evidence="5" id="KW-0460">Magnesium</keyword>
<feature type="binding site" evidence="5">
    <location>
        <position position="7"/>
    </location>
    <ligand>
        <name>Mg(2+)</name>
        <dbReference type="ChEBI" id="CHEBI:18420"/>
    </ligand>
</feature>
<dbReference type="STRING" id="1400863.BN873_490023"/>
<evidence type="ECO:0000313" key="8">
    <source>
        <dbReference type="Proteomes" id="UP000035760"/>
    </source>
</evidence>
<feature type="binding site" evidence="5">
    <location>
        <position position="95"/>
    </location>
    <ligand>
        <name>Mg(2+)</name>
        <dbReference type="ChEBI" id="CHEBI:18420"/>
    </ligand>
</feature>